<sequence>MTSFEDAPADDRVSRERQITFTRDPRQMDWVAAQFPAPETEQDIIKAGLWEIATQRERGLTPEGLLETFEQFVAASSGAFRGRVEGEGDVCFVCGETGAALEFRETDDGGELSIDVRVEIPDGE</sequence>
<accession>L9YHN7</accession>
<dbReference type="RefSeq" id="WP_006187036.1">
    <property type="nucleotide sequence ID" value="NZ_AOII01000099.1"/>
</dbReference>
<reference evidence="1 2" key="1">
    <citation type="journal article" date="2014" name="PLoS Genet.">
        <title>Phylogenetically driven sequencing of extremely halophilic archaea reveals strategies for static and dynamic osmo-response.</title>
        <authorList>
            <person name="Becker E.A."/>
            <person name="Seitzer P.M."/>
            <person name="Tritt A."/>
            <person name="Larsen D."/>
            <person name="Krusor M."/>
            <person name="Yao A.I."/>
            <person name="Wu D."/>
            <person name="Madern D."/>
            <person name="Eisen J.A."/>
            <person name="Darling A.E."/>
            <person name="Facciotti M.T."/>
        </authorList>
    </citation>
    <scope>NUCLEOTIDE SEQUENCE [LARGE SCALE GENOMIC DNA]</scope>
    <source>
        <strain evidence="1 2">DSM 3751</strain>
    </source>
</reference>
<dbReference type="EMBL" id="AOII01000099">
    <property type="protein sequence ID" value="ELY73216.1"/>
    <property type="molecule type" value="Genomic_DNA"/>
</dbReference>
<name>L9YHN7_9EURY</name>
<dbReference type="AlphaFoldDB" id="L9YHN7"/>
<evidence type="ECO:0000313" key="2">
    <source>
        <dbReference type="Proteomes" id="UP000011618"/>
    </source>
</evidence>
<dbReference type="Proteomes" id="UP000011618">
    <property type="component" value="Unassembled WGS sequence"/>
</dbReference>
<protein>
    <submittedName>
        <fullName evidence="1">Uncharacterized protein</fullName>
    </submittedName>
</protein>
<comment type="caution">
    <text evidence="1">The sequence shown here is derived from an EMBL/GenBank/DDBJ whole genome shotgun (WGS) entry which is preliminary data.</text>
</comment>
<dbReference type="PATRIC" id="fig|1227495.3.peg.3498"/>
<organism evidence="1 2">
    <name type="scientific">Natrinema pallidum DSM 3751</name>
    <dbReference type="NCBI Taxonomy" id="1227495"/>
    <lineage>
        <taxon>Archaea</taxon>
        <taxon>Methanobacteriati</taxon>
        <taxon>Methanobacteriota</taxon>
        <taxon>Stenosarchaea group</taxon>
        <taxon>Halobacteria</taxon>
        <taxon>Halobacteriales</taxon>
        <taxon>Natrialbaceae</taxon>
        <taxon>Natrinema</taxon>
    </lineage>
</organism>
<proteinExistence type="predicted"/>
<evidence type="ECO:0000313" key="1">
    <source>
        <dbReference type="EMBL" id="ELY73216.1"/>
    </source>
</evidence>
<gene>
    <name evidence="1" type="ORF">C487_17480</name>
</gene>